<evidence type="ECO:0000313" key="3">
    <source>
        <dbReference type="Proteomes" id="UP001321760"/>
    </source>
</evidence>
<dbReference type="AlphaFoldDB" id="A0AAV9G9E1"/>
<evidence type="ECO:0000313" key="2">
    <source>
        <dbReference type="EMBL" id="KAK4445444.1"/>
    </source>
</evidence>
<evidence type="ECO:0000256" key="1">
    <source>
        <dbReference type="SAM" id="MobiDB-lite"/>
    </source>
</evidence>
<name>A0AAV9G9E1_9PEZI</name>
<proteinExistence type="predicted"/>
<reference evidence="2" key="1">
    <citation type="journal article" date="2023" name="Mol. Phylogenet. Evol.">
        <title>Genome-scale phylogeny and comparative genomics of the fungal order Sordariales.</title>
        <authorList>
            <person name="Hensen N."/>
            <person name="Bonometti L."/>
            <person name="Westerberg I."/>
            <person name="Brannstrom I.O."/>
            <person name="Guillou S."/>
            <person name="Cros-Aarteil S."/>
            <person name="Calhoun S."/>
            <person name="Haridas S."/>
            <person name="Kuo A."/>
            <person name="Mondo S."/>
            <person name="Pangilinan J."/>
            <person name="Riley R."/>
            <person name="LaButti K."/>
            <person name="Andreopoulos B."/>
            <person name="Lipzen A."/>
            <person name="Chen C."/>
            <person name="Yan M."/>
            <person name="Daum C."/>
            <person name="Ng V."/>
            <person name="Clum A."/>
            <person name="Steindorff A."/>
            <person name="Ohm R.A."/>
            <person name="Martin F."/>
            <person name="Silar P."/>
            <person name="Natvig D.O."/>
            <person name="Lalanne C."/>
            <person name="Gautier V."/>
            <person name="Ament-Velasquez S.L."/>
            <person name="Kruys A."/>
            <person name="Hutchinson M.I."/>
            <person name="Powell A.J."/>
            <person name="Barry K."/>
            <person name="Miller A.N."/>
            <person name="Grigoriev I.V."/>
            <person name="Debuchy R."/>
            <person name="Gladieux P."/>
            <person name="Hiltunen Thoren M."/>
            <person name="Johannesson H."/>
        </authorList>
    </citation>
    <scope>NUCLEOTIDE SEQUENCE</scope>
    <source>
        <strain evidence="2">PSN243</strain>
    </source>
</reference>
<dbReference type="EMBL" id="MU865965">
    <property type="protein sequence ID" value="KAK4445444.1"/>
    <property type="molecule type" value="Genomic_DNA"/>
</dbReference>
<protein>
    <submittedName>
        <fullName evidence="2">Uncharacterized protein</fullName>
    </submittedName>
</protein>
<reference evidence="2" key="2">
    <citation type="submission" date="2023-05" db="EMBL/GenBank/DDBJ databases">
        <authorList>
            <consortium name="Lawrence Berkeley National Laboratory"/>
            <person name="Steindorff A."/>
            <person name="Hensen N."/>
            <person name="Bonometti L."/>
            <person name="Westerberg I."/>
            <person name="Brannstrom I.O."/>
            <person name="Guillou S."/>
            <person name="Cros-Aarteil S."/>
            <person name="Calhoun S."/>
            <person name="Haridas S."/>
            <person name="Kuo A."/>
            <person name="Mondo S."/>
            <person name="Pangilinan J."/>
            <person name="Riley R."/>
            <person name="Labutti K."/>
            <person name="Andreopoulos B."/>
            <person name="Lipzen A."/>
            <person name="Chen C."/>
            <person name="Yanf M."/>
            <person name="Daum C."/>
            <person name="Ng V."/>
            <person name="Clum A."/>
            <person name="Ohm R."/>
            <person name="Martin F."/>
            <person name="Silar P."/>
            <person name="Natvig D."/>
            <person name="Lalanne C."/>
            <person name="Gautier V."/>
            <person name="Ament-Velasquez S.L."/>
            <person name="Kruys A."/>
            <person name="Hutchinson M.I."/>
            <person name="Powell A.J."/>
            <person name="Barry K."/>
            <person name="Miller A.N."/>
            <person name="Grigoriev I.V."/>
            <person name="Debuchy R."/>
            <person name="Gladieux P."/>
            <person name="Thoren M.H."/>
            <person name="Johannesson H."/>
        </authorList>
    </citation>
    <scope>NUCLEOTIDE SEQUENCE</scope>
    <source>
        <strain evidence="2">PSN243</strain>
    </source>
</reference>
<sequence length="301" mass="33202">MPPERKDVFLIEPTLLASELRGKLMGAIVRDPLRPALKFEPDDRMPITIVEGMDPVPIPIRDLQQVITTVSEGNFKTNLERLANAYYGTTSSTSTTNTAKAALRYYMIQPEKKLQALVSDRKVFEKIHTMFVQHGVDKPLFFVTQIVTFVNWNVAADVQSGSEGGGGLTIRDATGNVAGGAGLSVNGGFKRGATTKTSGEYENEMIFAMGYHRLRLKKRKGWRAFIARWRSDKRAGYIVTPFFVTGRDLFLEEGPAEGTGRLDLGDDDDEDADPDNEPARVAAVENVGIEVHRINRPLGGS</sequence>
<accession>A0AAV9G9E1</accession>
<organism evidence="2 3">
    <name type="scientific">Podospora aff. communis PSN243</name>
    <dbReference type="NCBI Taxonomy" id="3040156"/>
    <lineage>
        <taxon>Eukaryota</taxon>
        <taxon>Fungi</taxon>
        <taxon>Dikarya</taxon>
        <taxon>Ascomycota</taxon>
        <taxon>Pezizomycotina</taxon>
        <taxon>Sordariomycetes</taxon>
        <taxon>Sordariomycetidae</taxon>
        <taxon>Sordariales</taxon>
        <taxon>Podosporaceae</taxon>
        <taxon>Podospora</taxon>
    </lineage>
</organism>
<feature type="compositionally biased region" description="Acidic residues" evidence="1">
    <location>
        <begin position="265"/>
        <end position="276"/>
    </location>
</feature>
<gene>
    <name evidence="2" type="ORF">QBC34DRAFT_413219</name>
</gene>
<feature type="region of interest" description="Disordered" evidence="1">
    <location>
        <begin position="256"/>
        <end position="278"/>
    </location>
</feature>
<dbReference type="Proteomes" id="UP001321760">
    <property type="component" value="Unassembled WGS sequence"/>
</dbReference>
<keyword evidence="3" id="KW-1185">Reference proteome</keyword>
<comment type="caution">
    <text evidence="2">The sequence shown here is derived from an EMBL/GenBank/DDBJ whole genome shotgun (WGS) entry which is preliminary data.</text>
</comment>